<dbReference type="Gene3D" id="3.40.50.980">
    <property type="match status" value="2"/>
</dbReference>
<dbReference type="InterPro" id="IPR015421">
    <property type="entry name" value="PyrdxlP-dep_Trfase_major"/>
</dbReference>
<dbReference type="Pfam" id="PF00550">
    <property type="entry name" value="PP-binding"/>
    <property type="match status" value="1"/>
</dbReference>
<evidence type="ECO:0000256" key="5">
    <source>
        <dbReference type="SAM" id="MobiDB-lite"/>
    </source>
</evidence>
<dbReference type="InterPro" id="IPR036661">
    <property type="entry name" value="Luciferase-like_sf"/>
</dbReference>
<dbReference type="EMBL" id="JBHSKJ010000014">
    <property type="protein sequence ID" value="MFC5147659.1"/>
    <property type="molecule type" value="Genomic_DNA"/>
</dbReference>
<dbReference type="InterPro" id="IPR025110">
    <property type="entry name" value="AMP-bd_C"/>
</dbReference>
<name>A0ABW0A7L5_9ACTN</name>
<dbReference type="Gene3D" id="3.20.20.30">
    <property type="entry name" value="Luciferase-like domain"/>
    <property type="match status" value="1"/>
</dbReference>
<protein>
    <submittedName>
        <fullName evidence="7">MupA/Atu3671 family FMN-dependent luciferase-like monooxygenase</fullName>
    </submittedName>
</protein>
<organism evidence="7 8">
    <name type="scientific">Streptomyces aureoversilis</name>
    <dbReference type="NCBI Taxonomy" id="67277"/>
    <lineage>
        <taxon>Bacteria</taxon>
        <taxon>Bacillati</taxon>
        <taxon>Actinomycetota</taxon>
        <taxon>Actinomycetes</taxon>
        <taxon>Kitasatosporales</taxon>
        <taxon>Streptomycetaceae</taxon>
        <taxon>Streptomyces</taxon>
    </lineage>
</organism>
<dbReference type="Gene3D" id="3.90.1150.10">
    <property type="entry name" value="Aspartate Aminotransferase, domain 1"/>
    <property type="match status" value="1"/>
</dbReference>
<feature type="domain" description="Carrier" evidence="6">
    <location>
        <begin position="2148"/>
        <end position="2225"/>
    </location>
</feature>
<dbReference type="SMART" id="SM01294">
    <property type="entry name" value="PKS_PP_betabranch"/>
    <property type="match status" value="1"/>
</dbReference>
<feature type="compositionally biased region" description="Low complexity" evidence="5">
    <location>
        <begin position="94"/>
        <end position="116"/>
    </location>
</feature>
<dbReference type="InterPro" id="IPR005814">
    <property type="entry name" value="Aminotrans_3"/>
</dbReference>
<dbReference type="Gene3D" id="3.30.559.30">
    <property type="entry name" value="Nonribosomal peptide synthetase, condensation domain"/>
    <property type="match status" value="2"/>
</dbReference>
<dbReference type="Gene3D" id="3.30.559.10">
    <property type="entry name" value="Chloramphenicol acetyltransferase-like domain"/>
    <property type="match status" value="2"/>
</dbReference>
<dbReference type="RefSeq" id="WP_382045742.1">
    <property type="nucleotide sequence ID" value="NZ_JBHSKJ010000014.1"/>
</dbReference>
<feature type="region of interest" description="Disordered" evidence="5">
    <location>
        <begin position="609"/>
        <end position="725"/>
    </location>
</feature>
<evidence type="ECO:0000256" key="2">
    <source>
        <dbReference type="ARBA" id="ARBA00022450"/>
    </source>
</evidence>
<keyword evidence="8" id="KW-1185">Reference proteome</keyword>
<dbReference type="InterPro" id="IPR010071">
    <property type="entry name" value="AA_adenyl_dom"/>
</dbReference>
<dbReference type="NCBIfam" id="TIGR04020">
    <property type="entry name" value="seco_metab_LLM"/>
    <property type="match status" value="1"/>
</dbReference>
<dbReference type="InterPro" id="IPR000873">
    <property type="entry name" value="AMP-dep_synth/lig_dom"/>
</dbReference>
<dbReference type="Gene3D" id="2.30.38.10">
    <property type="entry name" value="Luciferase, Domain 3"/>
    <property type="match status" value="1"/>
</dbReference>
<evidence type="ECO:0000313" key="8">
    <source>
        <dbReference type="Proteomes" id="UP001596222"/>
    </source>
</evidence>
<dbReference type="PANTHER" id="PTHR45527">
    <property type="entry name" value="NONRIBOSOMAL PEPTIDE SYNTHETASE"/>
    <property type="match status" value="1"/>
</dbReference>
<dbReference type="PROSITE" id="PS50075">
    <property type="entry name" value="CARRIER"/>
    <property type="match status" value="1"/>
</dbReference>
<dbReference type="SMART" id="SM00823">
    <property type="entry name" value="PKS_PP"/>
    <property type="match status" value="1"/>
</dbReference>
<dbReference type="InterPro" id="IPR045851">
    <property type="entry name" value="AMP-bd_C_sf"/>
</dbReference>
<dbReference type="Pfam" id="PF00296">
    <property type="entry name" value="Bac_luciferase"/>
    <property type="match status" value="1"/>
</dbReference>
<dbReference type="Pfam" id="PF13193">
    <property type="entry name" value="AMP-binding_C"/>
    <property type="match status" value="1"/>
</dbReference>
<dbReference type="PROSITE" id="PS00012">
    <property type="entry name" value="PHOSPHOPANTETHEINE"/>
    <property type="match status" value="1"/>
</dbReference>
<dbReference type="InterPro" id="IPR015424">
    <property type="entry name" value="PyrdxlP-dep_Trfase"/>
</dbReference>
<dbReference type="InterPro" id="IPR001242">
    <property type="entry name" value="Condensation_dom"/>
</dbReference>
<dbReference type="Pfam" id="PF00501">
    <property type="entry name" value="AMP-binding"/>
    <property type="match status" value="1"/>
</dbReference>
<dbReference type="Gene3D" id="3.30.300.30">
    <property type="match status" value="1"/>
</dbReference>
<comment type="cofactor">
    <cofactor evidence="1">
        <name>pantetheine 4'-phosphate</name>
        <dbReference type="ChEBI" id="CHEBI:47942"/>
    </cofactor>
</comment>
<dbReference type="SUPFAM" id="SSF52777">
    <property type="entry name" value="CoA-dependent acyltransferases"/>
    <property type="match status" value="4"/>
</dbReference>
<dbReference type="Gene3D" id="1.10.1200.10">
    <property type="entry name" value="ACP-like"/>
    <property type="match status" value="1"/>
</dbReference>
<dbReference type="Pfam" id="PF00202">
    <property type="entry name" value="Aminotran_3"/>
    <property type="match status" value="1"/>
</dbReference>
<dbReference type="Pfam" id="PF00668">
    <property type="entry name" value="Condensation"/>
    <property type="match status" value="2"/>
</dbReference>
<evidence type="ECO:0000256" key="4">
    <source>
        <dbReference type="ARBA" id="ARBA00022898"/>
    </source>
</evidence>
<dbReference type="PROSITE" id="PS00455">
    <property type="entry name" value="AMP_BINDING"/>
    <property type="match status" value="1"/>
</dbReference>
<comment type="caution">
    <text evidence="7">The sequence shown here is derived from an EMBL/GenBank/DDBJ whole genome shotgun (WGS) entry which is preliminary data.</text>
</comment>
<feature type="region of interest" description="Disordered" evidence="5">
    <location>
        <begin position="739"/>
        <end position="773"/>
    </location>
</feature>
<dbReference type="InterPro" id="IPR024011">
    <property type="entry name" value="Biosynth_lucif-like_mOase_dom"/>
</dbReference>
<sequence>MTGLDAASAALEQDLAAMTELSRRIAEQIGGGPAGSPPDGRVPGTEKPAGTDRPPVGAAPAGVEHPAVSGQAPATGTPAITADPVAPGKPPVAEAPATAGGTAATGEAAAAEQAAAPRRVHGPWVTVSRASGMVQGGAPRSQQDHLDDLVRRYTAKTPTSKQIAQRYRRVLADSRAVVGFRSGTKEMLYPIAGRRASGARLQDVDGNEYVDITMGFGVLLFGHEPAFVSEAVREHLGRGIQLGPRNAETGEAAELLAGMTGMERVAFANSGTEANSAAIRLARSATGRNKIVTFLGAYHGHADTVLGRSSGGPGARVTVPVSRGIPDSAVSDLIVLEYGGDASLEAIAQQAGDIAAVIIEPVQSRHPELQPVEFVRKLRELTARLGIILMFDEMLTGFRPALRGAQELYGVTPDLATYGKLLGGGFPIGAIAGRADIMDGVDGGYWSYGDNSYPPADTTFFGGTYIQHPVSMVAARAVLTHLKEHSPLLQERLNARTGELAAGLNAFFEAEEFPLRMSHFGSQFRFDHRADMELLYHHLMLRGVHVWEWRNFFLSTAHSDGDLEFIADAVKGSLRELRGAGFFPGAHRAAPAAGGASLADLVTVAAKAPEPAAPPRGSAPDPGPQSPPATAGGAPNGHEKEGDSGPLEPSVPGEGKVSVLQAAGEPGRERVSGPQETGRPATGQVPGLEGLGGPGQERASSPHEAGGPGPQADSAGDGPRGPGRRVAAMAWNTAAAVAPAAPQGTSAPAAPQATSAPAAPQATPAPAAPQAAPRTPDFSVYFFGDYPQDAGAGAAPRVGKYELLLETARFADRNGFHALWMPERHFHSFGGLFPNPAVLAAALSRETSRIRLNAGSVVLPIHDPIRVAEEWSMVDNLSGGRVGIGIASGWHANDFVFFPERFGRHKEAMYEQLEQVRRFWRGEALRRTTGDGEADVRLFPRPVQDAPPMYTAVVGNPASFELAARHDLGVVTNLMTQSVEQLAENVALYRRTREQHGLDPAAGRVAVLMHTYLAGRHDVARAEAYEPLSRYMRASLSLFGGVTNSLGHNVDLSSLSEDDLDVVFRRAYDRYCDQRALIGTVDSVSSVVHTVTAAGADEIVSLVDFGVAPDELRASLTHIDALRRRHRQVPAGTGAGTEGGAQAPAPALVPAALLTPAPVPAPADAPADAPLSPGQQRIWFLERMLPGRTAYNETKAIRLDGPLDVAALRAALRGLVARHEGLRTVFRETGNEPRQVVRAPAEPDFAVVDGTGRGEAAVQEVLAAESARRFDLAEGPLFVTRLVKLADDAHVLVLSLHHIVVDAASATVLTRDLSALYRAWRDGTELGLPELTWSYAEHAREQAAALEGPEAAADLAYWRETLGGGLPALNLPTDRPRPAVMTSNGRAVFRTLDPELSTRLRELSRARRGTLFMTLLAGYVAMLHRVTGQDDIVIGTPISDRPQHAEDLLGFFVNTLALRFDLSGDPSFAALLDRVRGRALDAYDHAGVPFEAVVRELAPPRVLDRTPVFQVLAEFQSSEPFRFELPGVRATPLDAGPDKALTDFTVYFTDQPQGIRCHLEYNTDLFDPETAERFFGTFRDLLAAAVEAPEAPLSRLAATAAPGDPVPAAWQNGPVRPVATGTVHELVARQAAAAPDATAVIDGATVLTYRGLEERAERLAAVLRERGGDGAPVALWLPRSADLVVAMLAALKTGRAYVPLDPALGRYRAETVLAESGARTLVSTHDRAADLRLPAGVTVVTPDDVPAGTADGTAPVAPAVDGESLCYVIYTSGSTGTPKGVAVPHGAVTDLCAWQHRRFGFTAADRSAVVCSQSFDASVMEIWPALTAGASVAVAGDAVRKDPLALARWYAAQGVTFTILPTALGETVLQLAPDDQPPLRHLLLGGDVMRTRPRPGTPYEVVNVYGPTEVTVLCTVGTVDPGPQAGGEEIAIGRPVDNVRLRVLDESGAPVPVGGAGELYVGGPGVARGYLNRPEASAGRFLPDPDGGPDARLYRTGDLVRWTADGRLQFRGRTDDQVKIRGYRVEPEEVSRALNALDGVREAVVLARRNGRGEAYLAAFAVPADPVGDGADDRQAFADLMADALAERLPEYLVPRAWTVLAALPVTAAGKLDRAGLPAPDLVTAAPAASAAATPAAPAVPSASAAPAPRNDVERRLRALWAAEFGTDAGAIAPDASFFDLGGHSITAIRLVNRAREEFGTEYPMVRFYEEPTLRAMAAFLSGSPSSQEDADAGVVFGDAVEHRAPATEQQIRFATGQLGHPLPQVFNVAMRLTLTGDLDVAALRTALTGLVARHEGLRTRIVPAGDDDWQQEMLPAGPVDLPVEDLSGLPAGEREAGLERIAAEAAEAPFDLAAGAGPRLRLLRAGERTWVLLFVLHHAVCDGWAVSLVLKELAALYGAAAKGLPDGLAPEPLQPGAYARWQREHADPAADERKLEFWRRELDGVPFGIDLPLDRPRPEKASGRGGAVMFTVPADVRADVERLARSRGTTPYVVTVAALGRLMARKSGQSDVVFSISYANRERREFESLVACTTSGFALRVRDGEAASFAALTDRVARTSVECIDELLPPRRLAPLMQREGVDMPDRLAVGFAYQSSLDTDIEMPGLTVAVEDLAPAASRAELTFGLVPAGDVLAGMAEYSSDLWDRETVEGWTRDYVELLRDEVRAALGG</sequence>
<dbReference type="CDD" id="cd00610">
    <property type="entry name" value="OAT_like"/>
    <property type="match status" value="1"/>
</dbReference>
<evidence type="ECO:0000313" key="7">
    <source>
        <dbReference type="EMBL" id="MFC5147659.1"/>
    </source>
</evidence>
<dbReference type="SUPFAM" id="SSF53383">
    <property type="entry name" value="PLP-dependent transferases"/>
    <property type="match status" value="1"/>
</dbReference>
<dbReference type="Proteomes" id="UP001596222">
    <property type="component" value="Unassembled WGS sequence"/>
</dbReference>
<accession>A0ABW0A7L5</accession>
<dbReference type="InterPro" id="IPR009081">
    <property type="entry name" value="PP-bd_ACP"/>
</dbReference>
<dbReference type="InterPro" id="IPR006162">
    <property type="entry name" value="Ppantetheine_attach_site"/>
</dbReference>
<evidence type="ECO:0000256" key="3">
    <source>
        <dbReference type="ARBA" id="ARBA00022553"/>
    </source>
</evidence>
<keyword evidence="4" id="KW-0663">Pyridoxal phosphate</keyword>
<dbReference type="Gene3D" id="3.40.640.10">
    <property type="entry name" value="Type I PLP-dependent aspartate aminotransferase-like (Major domain)"/>
    <property type="match status" value="1"/>
</dbReference>
<dbReference type="InterPro" id="IPR020806">
    <property type="entry name" value="PKS_PP-bd"/>
</dbReference>
<proteinExistence type="predicted"/>
<dbReference type="CDD" id="cd19531">
    <property type="entry name" value="LCL_NRPS-like"/>
    <property type="match status" value="2"/>
</dbReference>
<dbReference type="SUPFAM" id="SSF56801">
    <property type="entry name" value="Acetyl-CoA synthetase-like"/>
    <property type="match status" value="1"/>
</dbReference>
<dbReference type="PANTHER" id="PTHR45527:SF1">
    <property type="entry name" value="FATTY ACID SYNTHASE"/>
    <property type="match status" value="1"/>
</dbReference>
<dbReference type="SUPFAM" id="SSF47336">
    <property type="entry name" value="ACP-like"/>
    <property type="match status" value="1"/>
</dbReference>
<dbReference type="InterPro" id="IPR020845">
    <property type="entry name" value="AMP-binding_CS"/>
</dbReference>
<gene>
    <name evidence="7" type="ORF">ACFPP6_23630</name>
</gene>
<feature type="region of interest" description="Disordered" evidence="5">
    <location>
        <begin position="22"/>
        <end position="121"/>
    </location>
</feature>
<dbReference type="NCBIfam" id="TIGR01733">
    <property type="entry name" value="AA-adenyl-dom"/>
    <property type="match status" value="1"/>
</dbReference>
<keyword evidence="3" id="KW-0597">Phosphoprotein</keyword>
<dbReference type="CDD" id="cd05930">
    <property type="entry name" value="A_NRPS"/>
    <property type="match status" value="1"/>
</dbReference>
<keyword evidence="2" id="KW-0596">Phosphopantetheine</keyword>
<dbReference type="SUPFAM" id="SSF51679">
    <property type="entry name" value="Bacterial luciferase-like"/>
    <property type="match status" value="1"/>
</dbReference>
<reference evidence="8" key="1">
    <citation type="journal article" date="2019" name="Int. J. Syst. Evol. Microbiol.">
        <title>The Global Catalogue of Microorganisms (GCM) 10K type strain sequencing project: providing services to taxonomists for standard genome sequencing and annotation.</title>
        <authorList>
            <consortium name="The Broad Institute Genomics Platform"/>
            <consortium name="The Broad Institute Genome Sequencing Center for Infectious Disease"/>
            <person name="Wu L."/>
            <person name="Ma J."/>
        </authorList>
    </citation>
    <scope>NUCLEOTIDE SEQUENCE [LARGE SCALE GENOMIC DNA]</scope>
    <source>
        <strain evidence="8">CGMCC 4.1641</strain>
    </source>
</reference>
<dbReference type="InterPro" id="IPR036736">
    <property type="entry name" value="ACP-like_sf"/>
</dbReference>
<dbReference type="InterPro" id="IPR023213">
    <property type="entry name" value="CAT-like_dom_sf"/>
</dbReference>
<evidence type="ECO:0000259" key="6">
    <source>
        <dbReference type="PROSITE" id="PS50075"/>
    </source>
</evidence>
<dbReference type="InterPro" id="IPR015422">
    <property type="entry name" value="PyrdxlP-dep_Trfase_small"/>
</dbReference>
<dbReference type="InterPro" id="IPR011251">
    <property type="entry name" value="Luciferase-like_dom"/>
</dbReference>
<evidence type="ECO:0000256" key="1">
    <source>
        <dbReference type="ARBA" id="ARBA00001957"/>
    </source>
</evidence>